<dbReference type="InterPro" id="IPR015943">
    <property type="entry name" value="WD40/YVTN_repeat-like_dom_sf"/>
</dbReference>
<proteinExistence type="predicted"/>
<dbReference type="EMBL" id="BARS01022073">
    <property type="protein sequence ID" value="GAG10887.1"/>
    <property type="molecule type" value="Genomic_DNA"/>
</dbReference>
<protein>
    <recommendedName>
        <fullName evidence="3">Pyrrolo-quinoline quinone</fullName>
    </recommendedName>
</protein>
<accession>X0VI47</accession>
<evidence type="ECO:0008006" key="3">
    <source>
        <dbReference type="Google" id="ProtNLM"/>
    </source>
</evidence>
<organism evidence="2">
    <name type="scientific">marine sediment metagenome</name>
    <dbReference type="NCBI Taxonomy" id="412755"/>
    <lineage>
        <taxon>unclassified sequences</taxon>
        <taxon>metagenomes</taxon>
        <taxon>ecological metagenomes</taxon>
    </lineage>
</organism>
<sequence>MQRNAITSTCFAILILVIHLVLASAEDQPQWGQRDSRNMVSSETGLPESFEPGTRNSQTGNIDLPDGSGVKWVARLGSQTCGSPVVAGGKIFVGTNNDAVRDKRIQVDYGVLMCFDEKTGEFLWQLLVPKLMKIKWADWRYIGVTSPPSVEGDRAYLVSNRCEVLCIDVDGMADGNDGPFTDEGRHMAMADQQPIEPTERDGDIIWCYD</sequence>
<dbReference type="AlphaFoldDB" id="X0VI47"/>
<dbReference type="PANTHER" id="PTHR34512:SF30">
    <property type="entry name" value="OUTER MEMBRANE PROTEIN ASSEMBLY FACTOR BAMB"/>
    <property type="match status" value="1"/>
</dbReference>
<dbReference type="PANTHER" id="PTHR34512">
    <property type="entry name" value="CELL SURFACE PROTEIN"/>
    <property type="match status" value="1"/>
</dbReference>
<comment type="caution">
    <text evidence="2">The sequence shown here is derived from an EMBL/GenBank/DDBJ whole genome shotgun (WGS) entry which is preliminary data.</text>
</comment>
<reference evidence="2" key="1">
    <citation type="journal article" date="2014" name="Front. Microbiol.">
        <title>High frequency of phylogenetically diverse reductive dehalogenase-homologous genes in deep subseafloor sedimentary metagenomes.</title>
        <authorList>
            <person name="Kawai M."/>
            <person name="Futagami T."/>
            <person name="Toyoda A."/>
            <person name="Takaki Y."/>
            <person name="Nishi S."/>
            <person name="Hori S."/>
            <person name="Arai W."/>
            <person name="Tsubouchi T."/>
            <person name="Morono Y."/>
            <person name="Uchiyama I."/>
            <person name="Ito T."/>
            <person name="Fujiyama A."/>
            <person name="Inagaki F."/>
            <person name="Takami H."/>
        </authorList>
    </citation>
    <scope>NUCLEOTIDE SEQUENCE</scope>
    <source>
        <strain evidence="2">Expedition CK06-06</strain>
    </source>
</reference>
<name>X0VI47_9ZZZZ</name>
<feature type="region of interest" description="Disordered" evidence="1">
    <location>
        <begin position="32"/>
        <end position="66"/>
    </location>
</feature>
<dbReference type="InterPro" id="IPR011047">
    <property type="entry name" value="Quinoprotein_ADH-like_sf"/>
</dbReference>
<gene>
    <name evidence="2" type="ORF">S01H1_35328</name>
</gene>
<feature type="non-terminal residue" evidence="2">
    <location>
        <position position="209"/>
    </location>
</feature>
<dbReference type="SUPFAM" id="SSF50998">
    <property type="entry name" value="Quinoprotein alcohol dehydrogenase-like"/>
    <property type="match status" value="1"/>
</dbReference>
<evidence type="ECO:0000256" key="1">
    <source>
        <dbReference type="SAM" id="MobiDB-lite"/>
    </source>
</evidence>
<dbReference type="Gene3D" id="2.130.10.10">
    <property type="entry name" value="YVTN repeat-like/Quinoprotein amine dehydrogenase"/>
    <property type="match status" value="1"/>
</dbReference>
<evidence type="ECO:0000313" key="2">
    <source>
        <dbReference type="EMBL" id="GAG10887.1"/>
    </source>
</evidence>
<feature type="compositionally biased region" description="Polar residues" evidence="1">
    <location>
        <begin position="32"/>
        <end position="44"/>
    </location>
</feature>